<feature type="compositionally biased region" description="Low complexity" evidence="7">
    <location>
        <begin position="398"/>
        <end position="409"/>
    </location>
</feature>
<feature type="transmembrane region" description="Helical" evidence="8">
    <location>
        <begin position="106"/>
        <end position="124"/>
    </location>
</feature>
<dbReference type="InterPro" id="IPR020846">
    <property type="entry name" value="MFS_dom"/>
</dbReference>
<evidence type="ECO:0000256" key="7">
    <source>
        <dbReference type="SAM" id="MobiDB-lite"/>
    </source>
</evidence>
<evidence type="ECO:0000259" key="9">
    <source>
        <dbReference type="PROSITE" id="PS50850"/>
    </source>
</evidence>
<evidence type="ECO:0000256" key="1">
    <source>
        <dbReference type="ARBA" id="ARBA00004651"/>
    </source>
</evidence>
<keyword evidence="3" id="KW-1003">Cell membrane</keyword>
<evidence type="ECO:0000256" key="2">
    <source>
        <dbReference type="ARBA" id="ARBA00022448"/>
    </source>
</evidence>
<keyword evidence="5 8" id="KW-1133">Transmembrane helix</keyword>
<evidence type="ECO:0000256" key="5">
    <source>
        <dbReference type="ARBA" id="ARBA00022989"/>
    </source>
</evidence>
<evidence type="ECO:0000256" key="6">
    <source>
        <dbReference type="ARBA" id="ARBA00023136"/>
    </source>
</evidence>
<dbReference type="EMBL" id="JAKRCV010000047">
    <property type="protein sequence ID" value="MCG7322824.1"/>
    <property type="molecule type" value="Genomic_DNA"/>
</dbReference>
<dbReference type="SUPFAM" id="SSF103473">
    <property type="entry name" value="MFS general substrate transporter"/>
    <property type="match status" value="2"/>
</dbReference>
<feature type="transmembrane region" description="Helical" evidence="8">
    <location>
        <begin position="255"/>
        <end position="273"/>
    </location>
</feature>
<protein>
    <submittedName>
        <fullName evidence="10">MFS transporter</fullName>
    </submittedName>
</protein>
<accession>A0ABS9Q4V3</accession>
<dbReference type="Proteomes" id="UP001521931">
    <property type="component" value="Unassembled WGS sequence"/>
</dbReference>
<evidence type="ECO:0000313" key="10">
    <source>
        <dbReference type="EMBL" id="MCG7322824.1"/>
    </source>
</evidence>
<comment type="caution">
    <text evidence="10">The sequence shown here is derived from an EMBL/GenBank/DDBJ whole genome shotgun (WGS) entry which is preliminary data.</text>
</comment>
<dbReference type="InterPro" id="IPR036259">
    <property type="entry name" value="MFS_trans_sf"/>
</dbReference>
<feature type="transmembrane region" description="Helical" evidence="8">
    <location>
        <begin position="345"/>
        <end position="368"/>
    </location>
</feature>
<evidence type="ECO:0000256" key="8">
    <source>
        <dbReference type="SAM" id="Phobius"/>
    </source>
</evidence>
<evidence type="ECO:0000256" key="4">
    <source>
        <dbReference type="ARBA" id="ARBA00022692"/>
    </source>
</evidence>
<reference evidence="10 11" key="1">
    <citation type="submission" date="2022-02" db="EMBL/GenBank/DDBJ databases">
        <title>Uncovering new skin microbiome diversity through culturing and metagenomics.</title>
        <authorList>
            <person name="Conlan S."/>
            <person name="Deming C."/>
            <person name="Nisc Comparative Sequencing Program N."/>
            <person name="Segre J.A."/>
        </authorList>
    </citation>
    <scope>NUCLEOTIDE SEQUENCE [LARGE SCALE GENOMIC DNA]</scope>
    <source>
        <strain evidence="10 11">ACRQZ</strain>
    </source>
</reference>
<dbReference type="CDD" id="cd06173">
    <property type="entry name" value="MFS_MefA_like"/>
    <property type="match status" value="1"/>
</dbReference>
<feature type="transmembrane region" description="Helical" evidence="8">
    <location>
        <begin position="50"/>
        <end position="70"/>
    </location>
</feature>
<feature type="region of interest" description="Disordered" evidence="7">
    <location>
        <begin position="397"/>
        <end position="423"/>
    </location>
</feature>
<dbReference type="PROSITE" id="PS50850">
    <property type="entry name" value="MFS"/>
    <property type="match status" value="1"/>
</dbReference>
<dbReference type="RefSeq" id="WP_239265246.1">
    <property type="nucleotide sequence ID" value="NZ_JAKRCV010000047.1"/>
</dbReference>
<evidence type="ECO:0000313" key="11">
    <source>
        <dbReference type="Proteomes" id="UP001521931"/>
    </source>
</evidence>
<feature type="transmembrane region" description="Helical" evidence="8">
    <location>
        <begin position="17"/>
        <end position="38"/>
    </location>
</feature>
<dbReference type="InterPro" id="IPR010290">
    <property type="entry name" value="TM_effector"/>
</dbReference>
<feature type="transmembrane region" description="Helical" evidence="8">
    <location>
        <begin position="374"/>
        <end position="392"/>
    </location>
</feature>
<evidence type="ECO:0000256" key="3">
    <source>
        <dbReference type="ARBA" id="ARBA00022475"/>
    </source>
</evidence>
<keyword evidence="4 8" id="KW-0812">Transmembrane</keyword>
<feature type="transmembrane region" description="Helical" evidence="8">
    <location>
        <begin position="170"/>
        <end position="189"/>
    </location>
</feature>
<sequence length="423" mass="42455">MKQILHTYVAAFSHRDAVILLAAGALSTVGDAMALVALTLRTHDTQAGPYAVAGLLVCFALPLVLTMGIAGSVADRADSRTVLVTGSLVQAAAAGGLALTTDYAATLVLVALLQTAFAFTSPLWTSLLPLVAGDELAGVLVSLRQGLRTASTPVGAAAGGLLVQHQGASAALAIDAASFLALTVAALLLRTRRRRAAQPDRLSASPGPALRILRGHPTTGILVAAVLPFILTLESVNAVEVYLLRDVLHANAADYGWAEAAAGVSATVGALLAGTVTTSSRRARLLLGTLVLVAATQAGQGLAISVGVFVVLGCVVGGLLGATNTWLIAVLLAEIPDRERGRVLAAVEGAARACTVAALALGGTLNLLVGPRTAYLVVGAAGLAISTTGAIAHHRATRATPATPAAGPTPVSPGTNDEVAQPE</sequence>
<proteinExistence type="predicted"/>
<dbReference type="PANTHER" id="PTHR23513">
    <property type="entry name" value="INTEGRAL MEMBRANE EFFLUX PROTEIN-RELATED"/>
    <property type="match status" value="1"/>
</dbReference>
<dbReference type="Pfam" id="PF05977">
    <property type="entry name" value="MFS_3"/>
    <property type="match status" value="1"/>
</dbReference>
<feature type="transmembrane region" description="Helical" evidence="8">
    <location>
        <begin position="285"/>
        <end position="303"/>
    </location>
</feature>
<feature type="transmembrane region" description="Helical" evidence="8">
    <location>
        <begin position="309"/>
        <end position="333"/>
    </location>
</feature>
<feature type="domain" description="Major facilitator superfamily (MFS) profile" evidence="9">
    <location>
        <begin position="218"/>
        <end position="423"/>
    </location>
</feature>
<organism evidence="10 11">
    <name type="scientific">Arsenicicoccus bolidensis</name>
    <dbReference type="NCBI Taxonomy" id="229480"/>
    <lineage>
        <taxon>Bacteria</taxon>
        <taxon>Bacillati</taxon>
        <taxon>Actinomycetota</taxon>
        <taxon>Actinomycetes</taxon>
        <taxon>Micrococcales</taxon>
        <taxon>Intrasporangiaceae</taxon>
        <taxon>Arsenicicoccus</taxon>
    </lineage>
</organism>
<keyword evidence="2" id="KW-0813">Transport</keyword>
<dbReference type="Gene3D" id="1.20.1250.20">
    <property type="entry name" value="MFS general substrate transporter like domains"/>
    <property type="match status" value="2"/>
</dbReference>
<keyword evidence="11" id="KW-1185">Reference proteome</keyword>
<feature type="transmembrane region" description="Helical" evidence="8">
    <location>
        <begin position="221"/>
        <end position="243"/>
    </location>
</feature>
<gene>
    <name evidence="10" type="ORF">MHL29_13145</name>
</gene>
<comment type="subcellular location">
    <subcellularLocation>
        <location evidence="1">Cell membrane</location>
        <topology evidence="1">Multi-pass membrane protein</topology>
    </subcellularLocation>
</comment>
<keyword evidence="6 8" id="KW-0472">Membrane</keyword>
<name>A0ABS9Q4V3_9MICO</name>
<dbReference type="PANTHER" id="PTHR23513:SF11">
    <property type="entry name" value="STAPHYLOFERRIN A TRANSPORTER"/>
    <property type="match status" value="1"/>
</dbReference>